<keyword evidence="2" id="KW-1185">Reference proteome</keyword>
<evidence type="ECO:0000313" key="1">
    <source>
        <dbReference type="EMBL" id="MBP4139644.1"/>
    </source>
</evidence>
<gene>
    <name evidence="1" type="ORF">J3495_16330</name>
</gene>
<dbReference type="AlphaFoldDB" id="A0A941AW94"/>
<sequence length="94" mass="10682">MAKTFTKVTQTYSTKNKLQFLILQHLETVDGFLFENKNEAAGTIKTLFKAALNDYKGKAAIPELKNYEPNNKSHVYHVDEVITISIYNVLTDLS</sequence>
<dbReference type="Proteomes" id="UP000675047">
    <property type="component" value="Unassembled WGS sequence"/>
</dbReference>
<dbReference type="RefSeq" id="WP_210667610.1">
    <property type="nucleotide sequence ID" value="NZ_JAGFBV010000031.1"/>
</dbReference>
<dbReference type="EMBL" id="JAGFBV010000031">
    <property type="protein sequence ID" value="MBP4139644.1"/>
    <property type="molecule type" value="Genomic_DNA"/>
</dbReference>
<accession>A0A941AW94</accession>
<proteinExistence type="predicted"/>
<evidence type="ECO:0000313" key="2">
    <source>
        <dbReference type="Proteomes" id="UP000675047"/>
    </source>
</evidence>
<organism evidence="1 2">
    <name type="scientific">Flavobacterium geliluteum</name>
    <dbReference type="NCBI Taxonomy" id="2816120"/>
    <lineage>
        <taxon>Bacteria</taxon>
        <taxon>Pseudomonadati</taxon>
        <taxon>Bacteroidota</taxon>
        <taxon>Flavobacteriia</taxon>
        <taxon>Flavobacteriales</taxon>
        <taxon>Flavobacteriaceae</taxon>
        <taxon>Flavobacterium</taxon>
    </lineage>
</organism>
<protein>
    <submittedName>
        <fullName evidence="1">Uncharacterized protein</fullName>
    </submittedName>
</protein>
<reference evidence="1 2" key="1">
    <citation type="submission" date="2021-03" db="EMBL/GenBank/DDBJ databases">
        <title>Flavobacterium Flabelliformis Sp. Nov. And Flavobacterium Geliluteum Sp. Nov., Two Novel Multidrug Resistant Psychrophilic Species Isolated From Antarctica.</title>
        <authorList>
            <person name="Kralova S."/>
            <person name="Busse H.J."/>
            <person name="Bezdicek M."/>
            <person name="Nykrynova M."/>
            <person name="Kroupova E."/>
            <person name="Krsek D."/>
            <person name="Sedlacek I."/>
        </authorList>
    </citation>
    <scope>NUCLEOTIDE SEQUENCE [LARGE SCALE GENOMIC DNA]</scope>
    <source>
        <strain evidence="1 2">P7388</strain>
    </source>
</reference>
<comment type="caution">
    <text evidence="1">The sequence shown here is derived from an EMBL/GenBank/DDBJ whole genome shotgun (WGS) entry which is preliminary data.</text>
</comment>
<name>A0A941AW94_9FLAO</name>